<dbReference type="GeneID" id="9225859"/>
<accession>C5FD85</accession>
<dbReference type="VEuPathDB" id="FungiDB:MCYG_00657"/>
<evidence type="ECO:0000313" key="1">
    <source>
        <dbReference type="EMBL" id="EEQ27769.1"/>
    </source>
</evidence>
<dbReference type="SUPFAM" id="SSF50494">
    <property type="entry name" value="Trypsin-like serine proteases"/>
    <property type="match status" value="1"/>
</dbReference>
<name>C5FD85_ARTOC</name>
<dbReference type="eggNOG" id="ENOG502SRZJ">
    <property type="taxonomic scope" value="Eukaryota"/>
</dbReference>
<evidence type="ECO:0000313" key="2">
    <source>
        <dbReference type="Proteomes" id="UP000002035"/>
    </source>
</evidence>
<dbReference type="STRING" id="554155.C5FD85"/>
<sequence length="313" mass="35295">MGRPLNLSALRLIEPSPETLDTSQYETLRPGVMLSSGKHPTEGWELVTSSGVLIQDRNGHRYLAAASHGFPCGDRVFHPNSKGKEIGRVIMEIAHTDVALIELDDKSSFRNELFQNTIAPGPPVQLQRFATLQENRVSQGRFIYMDSPFTGYIEGTQSVLATSRILEDDPHESKQVWVATRWDYMGQGSSNALVDGVCGSAIWNDEGNVIGFFRYAPKSGHFLDWYVADFWNIEKKLKISHHPPLYKNRFKFSPHKNVAEESSIKEVTYYLLTQSNTKRQNHSCLILQPASSRTVGDFVFSVYRDREIGLVGD</sequence>
<protein>
    <submittedName>
        <fullName evidence="1">Uncharacterized protein</fullName>
    </submittedName>
</protein>
<dbReference type="EMBL" id="DS995701">
    <property type="protein sequence ID" value="EEQ27769.1"/>
    <property type="molecule type" value="Genomic_DNA"/>
</dbReference>
<keyword evidence="2" id="KW-1185">Reference proteome</keyword>
<dbReference type="OrthoDB" id="4155294at2759"/>
<dbReference type="RefSeq" id="XP_002850553.1">
    <property type="nucleotide sequence ID" value="XM_002850507.1"/>
</dbReference>
<dbReference type="AlphaFoldDB" id="C5FD85"/>
<dbReference type="Proteomes" id="UP000002035">
    <property type="component" value="Unassembled WGS sequence"/>
</dbReference>
<gene>
    <name evidence="1" type="ORF">MCYG_00657</name>
</gene>
<dbReference type="InterPro" id="IPR009003">
    <property type="entry name" value="Peptidase_S1_PA"/>
</dbReference>
<reference evidence="2" key="1">
    <citation type="journal article" date="2012" name="MBio">
        <title>Comparative genome analysis of Trichophyton rubrum and related dermatophytes reveals candidate genes involved in infection.</title>
        <authorList>
            <person name="Martinez D.A."/>
            <person name="Oliver B.G."/>
            <person name="Graeser Y."/>
            <person name="Goldberg J.M."/>
            <person name="Li W."/>
            <person name="Martinez-Rossi N.M."/>
            <person name="Monod M."/>
            <person name="Shelest E."/>
            <person name="Barton R.C."/>
            <person name="Birch E."/>
            <person name="Brakhage A.A."/>
            <person name="Chen Z."/>
            <person name="Gurr S.J."/>
            <person name="Heiman D."/>
            <person name="Heitman J."/>
            <person name="Kosti I."/>
            <person name="Rossi A."/>
            <person name="Saif S."/>
            <person name="Samalova M."/>
            <person name="Saunders C.W."/>
            <person name="Shea T."/>
            <person name="Summerbell R.C."/>
            <person name="Xu J."/>
            <person name="Young S."/>
            <person name="Zeng Q."/>
            <person name="Birren B.W."/>
            <person name="Cuomo C.A."/>
            <person name="White T.C."/>
        </authorList>
    </citation>
    <scope>NUCLEOTIDE SEQUENCE [LARGE SCALE GENOMIC DNA]</scope>
    <source>
        <strain evidence="2">ATCC MYA-4605 / CBS 113480</strain>
    </source>
</reference>
<proteinExistence type="predicted"/>
<dbReference type="OMA" id="VIMEIAH"/>
<dbReference type="HOGENOM" id="CLU_888459_0_0_1"/>
<organism evidence="1 2">
    <name type="scientific">Arthroderma otae (strain ATCC MYA-4605 / CBS 113480)</name>
    <name type="common">Microsporum canis</name>
    <dbReference type="NCBI Taxonomy" id="554155"/>
    <lineage>
        <taxon>Eukaryota</taxon>
        <taxon>Fungi</taxon>
        <taxon>Dikarya</taxon>
        <taxon>Ascomycota</taxon>
        <taxon>Pezizomycotina</taxon>
        <taxon>Eurotiomycetes</taxon>
        <taxon>Eurotiomycetidae</taxon>
        <taxon>Onygenales</taxon>
        <taxon>Arthrodermataceae</taxon>
        <taxon>Microsporum</taxon>
    </lineage>
</organism>